<evidence type="ECO:0000313" key="4">
    <source>
        <dbReference type="Proteomes" id="UP000460435"/>
    </source>
</evidence>
<keyword evidence="2" id="KW-1133">Transmembrane helix</keyword>
<feature type="region of interest" description="Disordered" evidence="1">
    <location>
        <begin position="102"/>
        <end position="128"/>
    </location>
</feature>
<dbReference type="Proteomes" id="UP000460435">
    <property type="component" value="Unassembled WGS sequence"/>
</dbReference>
<feature type="transmembrane region" description="Helical" evidence="2">
    <location>
        <begin position="12"/>
        <end position="31"/>
    </location>
</feature>
<dbReference type="EMBL" id="WLZY01000001">
    <property type="protein sequence ID" value="NDL55731.1"/>
    <property type="molecule type" value="Genomic_DNA"/>
</dbReference>
<keyword evidence="2" id="KW-0472">Membrane</keyword>
<dbReference type="AlphaFoldDB" id="A0A7K3LXI5"/>
<dbReference type="RefSeq" id="WP_162448415.1">
    <property type="nucleotide sequence ID" value="NZ_WLZY01000001.1"/>
</dbReference>
<sequence length="128" mass="14139">MGLRTRNYALKTVTVATCLAMWSFLLSGHRWATVPGAWPWEEYLLADIVAGLFALAMLVVVRAVEGSLIWALSIFVPFWGLFISVRAFWLIGDVPFGRPLPRPWTTGRAVKSSSDEDVAQPGASDEIT</sequence>
<accession>A0A7K3LXI5</accession>
<organism evidence="3 4">
    <name type="scientific">Phytoactinopolyspora mesophila</name>
    <dbReference type="NCBI Taxonomy" id="2650750"/>
    <lineage>
        <taxon>Bacteria</taxon>
        <taxon>Bacillati</taxon>
        <taxon>Actinomycetota</taxon>
        <taxon>Actinomycetes</taxon>
        <taxon>Jiangellales</taxon>
        <taxon>Jiangellaceae</taxon>
        <taxon>Phytoactinopolyspora</taxon>
    </lineage>
</organism>
<feature type="transmembrane region" description="Helical" evidence="2">
    <location>
        <begin position="68"/>
        <end position="91"/>
    </location>
</feature>
<gene>
    <name evidence="3" type="ORF">F7O44_01460</name>
</gene>
<protein>
    <submittedName>
        <fullName evidence="3">Uncharacterized protein</fullName>
    </submittedName>
</protein>
<name>A0A7K3LXI5_9ACTN</name>
<proteinExistence type="predicted"/>
<feature type="transmembrane region" description="Helical" evidence="2">
    <location>
        <begin position="43"/>
        <end position="61"/>
    </location>
</feature>
<comment type="caution">
    <text evidence="3">The sequence shown here is derived from an EMBL/GenBank/DDBJ whole genome shotgun (WGS) entry which is preliminary data.</text>
</comment>
<evidence type="ECO:0000256" key="1">
    <source>
        <dbReference type="SAM" id="MobiDB-lite"/>
    </source>
</evidence>
<evidence type="ECO:0000256" key="2">
    <source>
        <dbReference type="SAM" id="Phobius"/>
    </source>
</evidence>
<keyword evidence="2" id="KW-0812">Transmembrane</keyword>
<evidence type="ECO:0000313" key="3">
    <source>
        <dbReference type="EMBL" id="NDL55731.1"/>
    </source>
</evidence>
<keyword evidence="4" id="KW-1185">Reference proteome</keyword>
<reference evidence="3 4" key="1">
    <citation type="submission" date="2019-11" db="EMBL/GenBank/DDBJ databases">
        <authorList>
            <person name="Li X.-J."/>
            <person name="Feng X.-M."/>
        </authorList>
    </citation>
    <scope>NUCLEOTIDE SEQUENCE [LARGE SCALE GENOMIC DNA]</scope>
    <source>
        <strain evidence="3 4">XMNu-373</strain>
    </source>
</reference>